<keyword evidence="9" id="KW-0443">Lipid metabolism</keyword>
<dbReference type="STRING" id="4540.A0A3L6TFJ3"/>
<dbReference type="Proteomes" id="UP000275267">
    <property type="component" value="Unassembled WGS sequence"/>
</dbReference>
<evidence type="ECO:0000256" key="4">
    <source>
        <dbReference type="ARBA" id="ARBA00022692"/>
    </source>
</evidence>
<evidence type="ECO:0000256" key="12">
    <source>
        <dbReference type="ARBA" id="ARBA00023221"/>
    </source>
</evidence>
<dbReference type="OrthoDB" id="6485510at2759"/>
<keyword evidence="16" id="KW-1185">Reference proteome</keyword>
<comment type="caution">
    <text evidence="15">The sequence shown here is derived from an EMBL/GenBank/DDBJ whole genome shotgun (WGS) entry which is preliminary data.</text>
</comment>
<protein>
    <submittedName>
        <fullName evidence="15">Ergosterol biosynthetic protein 28-like</fullName>
    </submittedName>
</protein>
<dbReference type="GO" id="GO:0005789">
    <property type="term" value="C:endoplasmic reticulum membrane"/>
    <property type="evidence" value="ECO:0007669"/>
    <property type="project" value="UniProtKB-SubCell"/>
</dbReference>
<evidence type="ECO:0000313" key="15">
    <source>
        <dbReference type="EMBL" id="RLN38980.1"/>
    </source>
</evidence>
<keyword evidence="7 14" id="KW-1133">Transmembrane helix</keyword>
<evidence type="ECO:0000256" key="7">
    <source>
        <dbReference type="ARBA" id="ARBA00022989"/>
    </source>
</evidence>
<dbReference type="InterPro" id="IPR005352">
    <property type="entry name" value="Erg28"/>
</dbReference>
<dbReference type="PANTHER" id="PTHR15451">
    <property type="entry name" value="ERGOSTEROL BIOSYNTHETIC PROTEIN 28-RELATED"/>
    <property type="match status" value="1"/>
</dbReference>
<dbReference type="PANTHER" id="PTHR15451:SF19">
    <property type="entry name" value="ERGOSTEROL BIOSYNTHETIC PROTEIN 28 HOMOLOG"/>
    <property type="match status" value="1"/>
</dbReference>
<evidence type="ECO:0000313" key="16">
    <source>
        <dbReference type="Proteomes" id="UP000275267"/>
    </source>
</evidence>
<keyword evidence="10 14" id="KW-0472">Membrane</keyword>
<evidence type="ECO:0000256" key="14">
    <source>
        <dbReference type="SAM" id="Phobius"/>
    </source>
</evidence>
<evidence type="ECO:0000256" key="11">
    <source>
        <dbReference type="ARBA" id="ARBA00023166"/>
    </source>
</evidence>
<feature type="transmembrane region" description="Helical" evidence="14">
    <location>
        <begin position="12"/>
        <end position="36"/>
    </location>
</feature>
<evidence type="ECO:0000256" key="3">
    <source>
        <dbReference type="ARBA" id="ARBA00022516"/>
    </source>
</evidence>
<keyword evidence="5" id="KW-0256">Endoplasmic reticulum</keyword>
<evidence type="ECO:0000256" key="8">
    <source>
        <dbReference type="ARBA" id="ARBA00023011"/>
    </source>
</evidence>
<evidence type="ECO:0000256" key="9">
    <source>
        <dbReference type="ARBA" id="ARBA00023098"/>
    </source>
</evidence>
<proteinExistence type="inferred from homology"/>
<dbReference type="GO" id="GO:0030674">
    <property type="term" value="F:protein-macromolecule adaptor activity"/>
    <property type="evidence" value="ECO:0007669"/>
    <property type="project" value="TreeGrafter"/>
</dbReference>
<comment type="similarity">
    <text evidence="2">Belongs to the ERG28 family.</text>
</comment>
<dbReference type="AlphaFoldDB" id="A0A3L6TFJ3"/>
<accession>A0A3L6TFJ3</accession>
<comment type="subcellular location">
    <subcellularLocation>
        <location evidence="1">Endoplasmic reticulum membrane</location>
        <topology evidence="1">Multi-pass membrane protein</topology>
    </subcellularLocation>
</comment>
<evidence type="ECO:0000256" key="13">
    <source>
        <dbReference type="SAM" id="MobiDB-lite"/>
    </source>
</evidence>
<keyword evidence="12" id="KW-0753">Steroid metabolism</keyword>
<dbReference type="EMBL" id="PQIB02000001">
    <property type="protein sequence ID" value="RLN38980.1"/>
    <property type="molecule type" value="Genomic_DNA"/>
</dbReference>
<dbReference type="Pfam" id="PF03694">
    <property type="entry name" value="Erg28"/>
    <property type="match status" value="1"/>
</dbReference>
<feature type="region of interest" description="Disordered" evidence="13">
    <location>
        <begin position="130"/>
        <end position="149"/>
    </location>
</feature>
<keyword evidence="8" id="KW-0756">Sterol biosynthesis</keyword>
<evidence type="ECO:0000256" key="2">
    <source>
        <dbReference type="ARBA" id="ARBA00005377"/>
    </source>
</evidence>
<organism evidence="15 16">
    <name type="scientific">Panicum miliaceum</name>
    <name type="common">Proso millet</name>
    <name type="synonym">Broomcorn millet</name>
    <dbReference type="NCBI Taxonomy" id="4540"/>
    <lineage>
        <taxon>Eukaryota</taxon>
        <taxon>Viridiplantae</taxon>
        <taxon>Streptophyta</taxon>
        <taxon>Embryophyta</taxon>
        <taxon>Tracheophyta</taxon>
        <taxon>Spermatophyta</taxon>
        <taxon>Magnoliopsida</taxon>
        <taxon>Liliopsida</taxon>
        <taxon>Poales</taxon>
        <taxon>Poaceae</taxon>
        <taxon>PACMAD clade</taxon>
        <taxon>Panicoideae</taxon>
        <taxon>Panicodae</taxon>
        <taxon>Paniceae</taxon>
        <taxon>Panicinae</taxon>
        <taxon>Panicum</taxon>
        <taxon>Panicum sect. Panicum</taxon>
    </lineage>
</organism>
<gene>
    <name evidence="15" type="ORF">C2845_PM01G32810</name>
</gene>
<sequence length="149" mass="16061">MAQAKKQGGVPALGWWLVAVGTVRLAFAWSCFFGSARALLRNLPPGTRFFVSLRPCKLLAAAVCSNPGSGCSERRPWSHGGRVDAAVVHSELPVRLQFNLGSRPIYAATFLSLVYAYGHFLVEYLLYRSTAPSGRPTSPASASSLELYG</sequence>
<evidence type="ECO:0000256" key="1">
    <source>
        <dbReference type="ARBA" id="ARBA00004477"/>
    </source>
</evidence>
<dbReference type="GO" id="GO:0016126">
    <property type="term" value="P:sterol biosynthetic process"/>
    <property type="evidence" value="ECO:0007669"/>
    <property type="project" value="UniProtKB-KW"/>
</dbReference>
<keyword evidence="3" id="KW-0444">Lipid biosynthesis</keyword>
<keyword evidence="6" id="KW-0752">Steroid biosynthesis</keyword>
<feature type="transmembrane region" description="Helical" evidence="14">
    <location>
        <begin position="105"/>
        <end position="127"/>
    </location>
</feature>
<reference evidence="16" key="1">
    <citation type="journal article" date="2019" name="Nat. Commun.">
        <title>The genome of broomcorn millet.</title>
        <authorList>
            <person name="Zou C."/>
            <person name="Miki D."/>
            <person name="Li D."/>
            <person name="Tang Q."/>
            <person name="Xiao L."/>
            <person name="Rajput S."/>
            <person name="Deng P."/>
            <person name="Jia W."/>
            <person name="Huang R."/>
            <person name="Zhang M."/>
            <person name="Sun Y."/>
            <person name="Hu J."/>
            <person name="Fu X."/>
            <person name="Schnable P.S."/>
            <person name="Li F."/>
            <person name="Zhang H."/>
            <person name="Feng B."/>
            <person name="Zhu X."/>
            <person name="Liu R."/>
            <person name="Schnable J.C."/>
            <person name="Zhu J.-K."/>
            <person name="Zhang H."/>
        </authorList>
    </citation>
    <scope>NUCLEOTIDE SEQUENCE [LARGE SCALE GENOMIC DNA]</scope>
</reference>
<keyword evidence="4 14" id="KW-0812">Transmembrane</keyword>
<keyword evidence="11" id="KW-1207">Sterol metabolism</keyword>
<evidence type="ECO:0000256" key="10">
    <source>
        <dbReference type="ARBA" id="ARBA00023136"/>
    </source>
</evidence>
<name>A0A3L6TFJ3_PANMI</name>
<evidence type="ECO:0000256" key="6">
    <source>
        <dbReference type="ARBA" id="ARBA00022955"/>
    </source>
</evidence>
<evidence type="ECO:0000256" key="5">
    <source>
        <dbReference type="ARBA" id="ARBA00022824"/>
    </source>
</evidence>